<feature type="transmembrane region" description="Helical" evidence="6">
    <location>
        <begin position="45"/>
        <end position="73"/>
    </location>
</feature>
<dbReference type="RefSeq" id="WP_153087399.1">
    <property type="nucleotide sequence ID" value="NZ_VZAO01000055.1"/>
</dbReference>
<dbReference type="AlphaFoldDB" id="A0AB35ZB64"/>
<evidence type="ECO:0000256" key="5">
    <source>
        <dbReference type="ARBA" id="ARBA00023136"/>
    </source>
</evidence>
<dbReference type="PANTHER" id="PTHR30250">
    <property type="entry name" value="PST FAMILY PREDICTED COLANIC ACID TRANSPORTER"/>
    <property type="match status" value="1"/>
</dbReference>
<feature type="transmembrane region" description="Helical" evidence="6">
    <location>
        <begin position="187"/>
        <end position="209"/>
    </location>
</feature>
<comment type="subcellular location">
    <subcellularLocation>
        <location evidence="1">Cell membrane</location>
        <topology evidence="1">Multi-pass membrane protein</topology>
    </subcellularLocation>
</comment>
<keyword evidence="5 6" id="KW-0472">Membrane</keyword>
<feature type="transmembrane region" description="Helical" evidence="6">
    <location>
        <begin position="437"/>
        <end position="461"/>
    </location>
</feature>
<dbReference type="EMBL" id="VZBT01000026">
    <property type="protein sequence ID" value="MQO03001.1"/>
    <property type="molecule type" value="Genomic_DNA"/>
</dbReference>
<feature type="transmembrane region" description="Helical" evidence="6">
    <location>
        <begin position="467"/>
        <end position="490"/>
    </location>
</feature>
<gene>
    <name evidence="7" type="ORF">F7D62_02530</name>
</gene>
<evidence type="ECO:0000256" key="2">
    <source>
        <dbReference type="ARBA" id="ARBA00022475"/>
    </source>
</evidence>
<evidence type="ECO:0000313" key="8">
    <source>
        <dbReference type="Proteomes" id="UP000390763"/>
    </source>
</evidence>
<dbReference type="Proteomes" id="UP000390763">
    <property type="component" value="Unassembled WGS sequence"/>
</dbReference>
<feature type="transmembrane region" description="Helical" evidence="6">
    <location>
        <begin position="404"/>
        <end position="425"/>
    </location>
</feature>
<evidence type="ECO:0000313" key="7">
    <source>
        <dbReference type="EMBL" id="MQO03001.1"/>
    </source>
</evidence>
<feature type="transmembrane region" description="Helical" evidence="6">
    <location>
        <begin position="379"/>
        <end position="398"/>
    </location>
</feature>
<dbReference type="GO" id="GO:0005886">
    <property type="term" value="C:plasma membrane"/>
    <property type="evidence" value="ECO:0007669"/>
    <property type="project" value="UniProtKB-SubCell"/>
</dbReference>
<evidence type="ECO:0000256" key="1">
    <source>
        <dbReference type="ARBA" id="ARBA00004651"/>
    </source>
</evidence>
<evidence type="ECO:0000256" key="4">
    <source>
        <dbReference type="ARBA" id="ARBA00022989"/>
    </source>
</evidence>
<organism evidence="7 8">
    <name type="scientific">Segatella copri</name>
    <dbReference type="NCBI Taxonomy" id="165179"/>
    <lineage>
        <taxon>Bacteria</taxon>
        <taxon>Pseudomonadati</taxon>
        <taxon>Bacteroidota</taxon>
        <taxon>Bacteroidia</taxon>
        <taxon>Bacteroidales</taxon>
        <taxon>Prevotellaceae</taxon>
        <taxon>Segatella</taxon>
    </lineage>
</organism>
<keyword evidence="3 6" id="KW-0812">Transmembrane</keyword>
<feature type="transmembrane region" description="Helical" evidence="6">
    <location>
        <begin position="345"/>
        <end position="367"/>
    </location>
</feature>
<evidence type="ECO:0000256" key="3">
    <source>
        <dbReference type="ARBA" id="ARBA00022692"/>
    </source>
</evidence>
<keyword evidence="4 6" id="KW-1133">Transmembrane helix</keyword>
<sequence length="513" mass="57814">MSENISNNKRIAKNTILLYIRMLFLMLIGVYTSRVLLQALGIENYGIYNVVAGFLTMFSIITSSMCAAISRFITVELGKGDSNRLKIVFSTSVSVQLFMSLLIVLLIESFGVWFLNNEMNIPVGREVAAQWCLHCAALTTFIGLLNIPFNSAIIAHEKMSAFAYMTIFDAFWKLLVCYVIMISPIDKLITCSLLGVVVSIITTSIYWIYSIRCFAECSLRLSFHKGLFREMCGFAGWNFFGNTTWLLNTQGVNMLMNIFFGVVTNAARGVAVQVNGIIQQFVDNFMTALRPQITKLYASGEKNEAFVLACRGTRFSFYIMYIISLPLMIESHQILNLWLGTPPEGAYLFVVWTILSSFTTLLGNTLVTLQMAHGNIKHYQIWITVFGCLPFPLTWLAFKLGASSIVAYYIFVIVYWGLIFVRYYLVHGMTGIPARLYLLGVVAKTHIVGIMSAILPMVIYFQMSENIWRLIVVLISSLISSGVIIYLFGLDAAEKSFFNKKIFSKFKTFSNGN</sequence>
<feature type="transmembrane region" description="Helical" evidence="6">
    <location>
        <begin position="16"/>
        <end position="33"/>
    </location>
</feature>
<keyword evidence="2" id="KW-1003">Cell membrane</keyword>
<proteinExistence type="predicted"/>
<protein>
    <submittedName>
        <fullName evidence="7">Lipopolysaccharide biosynthesis protein</fullName>
    </submittedName>
</protein>
<dbReference type="PANTHER" id="PTHR30250:SF26">
    <property type="entry name" value="PSMA PROTEIN"/>
    <property type="match status" value="1"/>
</dbReference>
<comment type="caution">
    <text evidence="7">The sequence shown here is derived from an EMBL/GenBank/DDBJ whole genome shotgun (WGS) entry which is preliminary data.</text>
</comment>
<accession>A0AB35ZB64</accession>
<name>A0AB35ZB64_9BACT</name>
<evidence type="ECO:0000256" key="6">
    <source>
        <dbReference type="SAM" id="Phobius"/>
    </source>
</evidence>
<reference evidence="8" key="1">
    <citation type="submission" date="2019-09" db="EMBL/GenBank/DDBJ databases">
        <title>Distinct polysaccharide growth profiles of human intestinal Prevotella copri isolates.</title>
        <authorList>
            <person name="Fehlner-Peach H."/>
            <person name="Magnabosco C."/>
            <person name="Raghavan V."/>
            <person name="Scher J.U."/>
            <person name="Tett A."/>
            <person name="Cox L.M."/>
            <person name="Gottsegen C."/>
            <person name="Watters A."/>
            <person name="Wiltshire- Gordon J.D."/>
            <person name="Segata N."/>
            <person name="Bonneau R."/>
            <person name="Littman D.R."/>
        </authorList>
    </citation>
    <scope>NUCLEOTIDE SEQUENCE [LARGE SCALE GENOMIC DNA]</scope>
    <source>
        <strain evidence="8">iAK279</strain>
    </source>
</reference>
<dbReference type="InterPro" id="IPR050833">
    <property type="entry name" value="Poly_Biosynth_Transport"/>
</dbReference>
<feature type="transmembrane region" description="Helical" evidence="6">
    <location>
        <begin position="85"/>
        <end position="107"/>
    </location>
</feature>
<feature type="transmembrane region" description="Helical" evidence="6">
    <location>
        <begin position="127"/>
        <end position="149"/>
    </location>
</feature>
<feature type="transmembrane region" description="Helical" evidence="6">
    <location>
        <begin position="161"/>
        <end position="181"/>
    </location>
</feature>
<feature type="transmembrane region" description="Helical" evidence="6">
    <location>
        <begin position="318"/>
        <end position="339"/>
    </location>
</feature>